<evidence type="ECO:0000256" key="10">
    <source>
        <dbReference type="ARBA" id="ARBA00023237"/>
    </source>
</evidence>
<evidence type="ECO:0000256" key="4">
    <source>
        <dbReference type="ARBA" id="ARBA00022452"/>
    </source>
</evidence>
<keyword evidence="6 11" id="KW-0732">Signal</keyword>
<protein>
    <submittedName>
        <fullName evidence="13 14">Porin</fullName>
    </submittedName>
</protein>
<sequence length="355" mass="36567">MKTIHTPMLGVALACLASLPGAASAQSKVEIFGVVDVGVTHLNGSGPSKTGLSTGGANISRLGFRGTEELGGGLRAGFWLEAGMDVDSGSGKASGGGLSFNRRSTVSLSGDFGEVRLGRDDSATFLSTLIFDPFLTNGVGGTMGFTMLGIPGTGTATGGAPIQISNAVSYFLPQNLGGFYGQVQVAMGEQARSAPNKNQGDYRGLRFGYRQGPFNGALATGKFYGDSDATNLTASNVGLSWDFGVAKPMLLWASEKRGALKVTALQLGVTAPVGMGEFKASYGHYNTDGSNADWNKISVGYGHNLSKRTQVYGTVAFLKNKDGAAKSIGVQGLSAPGTTLGGRSSGFEVGVRHFF</sequence>
<dbReference type="PANTHER" id="PTHR34501">
    <property type="entry name" value="PROTEIN YDDL-RELATED"/>
    <property type="match status" value="1"/>
</dbReference>
<accession>A0A1H3F174</accession>
<evidence type="ECO:0000259" key="12">
    <source>
        <dbReference type="Pfam" id="PF13609"/>
    </source>
</evidence>
<dbReference type="Proteomes" id="UP000183417">
    <property type="component" value="Unassembled WGS sequence"/>
</dbReference>
<evidence type="ECO:0000256" key="3">
    <source>
        <dbReference type="ARBA" id="ARBA00022448"/>
    </source>
</evidence>
<evidence type="ECO:0000256" key="6">
    <source>
        <dbReference type="ARBA" id="ARBA00022729"/>
    </source>
</evidence>
<evidence type="ECO:0000256" key="11">
    <source>
        <dbReference type="SAM" id="SignalP"/>
    </source>
</evidence>
<proteinExistence type="predicted"/>
<feature type="signal peptide" evidence="11">
    <location>
        <begin position="1"/>
        <end position="25"/>
    </location>
</feature>
<dbReference type="PANTHER" id="PTHR34501:SF9">
    <property type="entry name" value="MAJOR OUTER MEMBRANE PROTEIN P.IA"/>
    <property type="match status" value="1"/>
</dbReference>
<evidence type="ECO:0000256" key="7">
    <source>
        <dbReference type="ARBA" id="ARBA00023065"/>
    </source>
</evidence>
<keyword evidence="7" id="KW-0406">Ion transport</keyword>
<reference evidence="14 15" key="1">
    <citation type="submission" date="2016-10" db="EMBL/GenBank/DDBJ databases">
        <authorList>
            <person name="de Groot N.N."/>
        </authorList>
    </citation>
    <scope>NUCLEOTIDE SEQUENCE [LARGE SCALE GENOMIC DNA]</scope>
    <source>
        <strain evidence="14 15">LMG 24775</strain>
    </source>
</reference>
<dbReference type="GO" id="GO:0046930">
    <property type="term" value="C:pore complex"/>
    <property type="evidence" value="ECO:0007669"/>
    <property type="project" value="UniProtKB-KW"/>
</dbReference>
<keyword evidence="8" id="KW-0626">Porin</keyword>
<dbReference type="EMBL" id="CP065748">
    <property type="protein sequence ID" value="QPS79259.1"/>
    <property type="molecule type" value="Genomic_DNA"/>
</dbReference>
<dbReference type="RefSeq" id="WP_013804504.1">
    <property type="nucleotide sequence ID" value="NZ_AP025556.1"/>
</dbReference>
<feature type="chain" id="PRO_5044558381" evidence="11">
    <location>
        <begin position="26"/>
        <end position="355"/>
    </location>
</feature>
<dbReference type="Pfam" id="PF13609">
    <property type="entry name" value="Porin_4"/>
    <property type="match status" value="1"/>
</dbReference>
<dbReference type="GO" id="GO:0009279">
    <property type="term" value="C:cell outer membrane"/>
    <property type="evidence" value="ECO:0007669"/>
    <property type="project" value="UniProtKB-SubCell"/>
</dbReference>
<reference evidence="13 16" key="2">
    <citation type="submission" date="2020-12" db="EMBL/GenBank/DDBJ databases">
        <title>FDA dAtabase for Regulatory Grade micrObial Sequences (FDA-ARGOS): Supporting development and validation of Infectious Disease Dx tests.</title>
        <authorList>
            <person name="Sproer C."/>
            <person name="Gronow S."/>
            <person name="Severitt S."/>
            <person name="Schroder I."/>
            <person name="Tallon L."/>
            <person name="Sadzewicz L."/>
            <person name="Zhao X."/>
            <person name="Boylan J."/>
            <person name="Ott S."/>
            <person name="Bowen H."/>
            <person name="Vavikolanu K."/>
            <person name="Mehta A."/>
            <person name="Aluvathingal J."/>
            <person name="Nadendla S."/>
            <person name="Lowell S."/>
            <person name="Myers T."/>
            <person name="Yan Y."/>
            <person name="Sichtig H."/>
        </authorList>
    </citation>
    <scope>NUCLEOTIDE SEQUENCE [LARGE SCALE GENOMIC DNA]</scope>
    <source>
        <strain evidence="13 16">FDAARGOS_890</strain>
    </source>
</reference>
<evidence type="ECO:0000256" key="9">
    <source>
        <dbReference type="ARBA" id="ARBA00023136"/>
    </source>
</evidence>
<dbReference type="CDD" id="cd00342">
    <property type="entry name" value="gram_neg_porins"/>
    <property type="match status" value="1"/>
</dbReference>
<organism evidence="14 15">
    <name type="scientific">Delftia lacustris</name>
    <dbReference type="NCBI Taxonomy" id="558537"/>
    <lineage>
        <taxon>Bacteria</taxon>
        <taxon>Pseudomonadati</taxon>
        <taxon>Pseudomonadota</taxon>
        <taxon>Betaproteobacteria</taxon>
        <taxon>Burkholderiales</taxon>
        <taxon>Comamonadaceae</taxon>
        <taxon>Delftia</taxon>
    </lineage>
</organism>
<dbReference type="KEGG" id="dla:I6G47_19795"/>
<dbReference type="InterPro" id="IPR033900">
    <property type="entry name" value="Gram_neg_porin_domain"/>
</dbReference>
<dbReference type="EMBL" id="FNPE01000001">
    <property type="protein sequence ID" value="SDX84763.1"/>
    <property type="molecule type" value="Genomic_DNA"/>
</dbReference>
<gene>
    <name evidence="13" type="ORF">I6G47_19795</name>
    <name evidence="14" type="ORF">SAMN05421547_101453</name>
</gene>
<comment type="subunit">
    <text evidence="2">Homotrimer.</text>
</comment>
<dbReference type="Proteomes" id="UP000595064">
    <property type="component" value="Chromosome"/>
</dbReference>
<dbReference type="GO" id="GO:0006811">
    <property type="term" value="P:monoatomic ion transport"/>
    <property type="evidence" value="ECO:0007669"/>
    <property type="project" value="UniProtKB-KW"/>
</dbReference>
<evidence type="ECO:0000256" key="2">
    <source>
        <dbReference type="ARBA" id="ARBA00011233"/>
    </source>
</evidence>
<keyword evidence="3" id="KW-0813">Transport</keyword>
<feature type="domain" description="Porin" evidence="12">
    <location>
        <begin position="12"/>
        <end position="322"/>
    </location>
</feature>
<evidence type="ECO:0000313" key="13">
    <source>
        <dbReference type="EMBL" id="QPS79259.1"/>
    </source>
</evidence>
<dbReference type="PROSITE" id="PS51257">
    <property type="entry name" value="PROKAR_LIPOPROTEIN"/>
    <property type="match status" value="1"/>
</dbReference>
<evidence type="ECO:0000313" key="14">
    <source>
        <dbReference type="EMBL" id="SDX84763.1"/>
    </source>
</evidence>
<comment type="subcellular location">
    <subcellularLocation>
        <location evidence="1">Cell outer membrane</location>
        <topology evidence="1">Multi-pass membrane protein</topology>
    </subcellularLocation>
</comment>
<keyword evidence="10" id="KW-0998">Cell outer membrane</keyword>
<dbReference type="Gene3D" id="2.40.160.10">
    <property type="entry name" value="Porin"/>
    <property type="match status" value="1"/>
</dbReference>
<evidence type="ECO:0000313" key="16">
    <source>
        <dbReference type="Proteomes" id="UP000595064"/>
    </source>
</evidence>
<keyword evidence="16" id="KW-1185">Reference proteome</keyword>
<dbReference type="AlphaFoldDB" id="A0A1H3F174"/>
<name>A0A1H3F174_9BURK</name>
<keyword evidence="5" id="KW-0812">Transmembrane</keyword>
<dbReference type="GO" id="GO:0015288">
    <property type="term" value="F:porin activity"/>
    <property type="evidence" value="ECO:0007669"/>
    <property type="project" value="UniProtKB-KW"/>
</dbReference>
<dbReference type="SUPFAM" id="SSF56935">
    <property type="entry name" value="Porins"/>
    <property type="match status" value="1"/>
</dbReference>
<dbReference type="GeneID" id="94695262"/>
<evidence type="ECO:0000256" key="1">
    <source>
        <dbReference type="ARBA" id="ARBA00004571"/>
    </source>
</evidence>
<evidence type="ECO:0000313" key="15">
    <source>
        <dbReference type="Proteomes" id="UP000183417"/>
    </source>
</evidence>
<evidence type="ECO:0000256" key="5">
    <source>
        <dbReference type="ARBA" id="ARBA00022692"/>
    </source>
</evidence>
<evidence type="ECO:0000256" key="8">
    <source>
        <dbReference type="ARBA" id="ARBA00023114"/>
    </source>
</evidence>
<dbReference type="InterPro" id="IPR023614">
    <property type="entry name" value="Porin_dom_sf"/>
</dbReference>
<dbReference type="InterPro" id="IPR050298">
    <property type="entry name" value="Gram-neg_bact_OMP"/>
</dbReference>
<keyword evidence="4" id="KW-1134">Transmembrane beta strand</keyword>
<keyword evidence="9" id="KW-0472">Membrane</keyword>